<dbReference type="GO" id="GO:0016791">
    <property type="term" value="F:phosphatase activity"/>
    <property type="evidence" value="ECO:0007669"/>
    <property type="project" value="UniProtKB-ARBA"/>
</dbReference>
<dbReference type="InterPro" id="IPR000560">
    <property type="entry name" value="His_Pase_clade-2"/>
</dbReference>
<dbReference type="STRING" id="135651.G0NNX4"/>
<dbReference type="PANTHER" id="PTHR11567:SF206">
    <property type="entry name" value="HISTIDINE ACID PHOSPHATASE-RELATED"/>
    <property type="match status" value="1"/>
</dbReference>
<dbReference type="SUPFAM" id="SSF53254">
    <property type="entry name" value="Phosphoglycerate mutase-like"/>
    <property type="match status" value="1"/>
</dbReference>
<sequence length="433" mass="49153">MNGDDSEAEFLANNPFQGHAQFETSVIEMKLFRAIKDIDACKRAPQRICGDLAVWRHGNRAAFEELYPIFEANWTFGGGGLGELTPLGMSQMNDLGRMFRRIYVEEQQFLSQKYVAKEIYVASTNSNRTIISAMSLLYGLFPPGAWNLPGVDYPINPNWQPGFTFVPIHPDDHTTCVAGLPCSCARFNELQEKGAELPEVQTTMAKMLAMNSRIAVLYNITADPNALWTFPDAWKMQRVWFNETLYRELPFYSEQLYREVLTTFKPFKQMMGGTFENSSQIDKIDISHETMVIQSGSFLNELYNRAQEKANCIRAGKNCTGYLKPLKFYGYSSHDLVLYTLLVPLGLSDLVTSLDGWPDTAAALTIEMYSNPGGQFFVKLLYRDNSLEDFNDVTGRVCNGTVYCRLEDFEKVVRMVEPLPDFQTKGIARPNRT</sequence>
<keyword evidence="3" id="KW-1185">Reference proteome</keyword>
<gene>
    <name evidence="2" type="ORF">CAEBREN_15962</name>
</gene>
<protein>
    <recommendedName>
        <fullName evidence="4">Histidine acid phosphatase</fullName>
    </recommendedName>
</protein>
<dbReference type="eggNOG" id="KOG3720">
    <property type="taxonomic scope" value="Eukaryota"/>
</dbReference>
<dbReference type="InParanoid" id="G0NNX4"/>
<dbReference type="HOGENOM" id="CLU_030431_2_0_1"/>
<comment type="similarity">
    <text evidence="1">Belongs to the histidine acid phosphatase family.</text>
</comment>
<accession>G0NNX4</accession>
<evidence type="ECO:0000313" key="3">
    <source>
        <dbReference type="Proteomes" id="UP000008068"/>
    </source>
</evidence>
<evidence type="ECO:0000313" key="2">
    <source>
        <dbReference type="EMBL" id="EGT34981.1"/>
    </source>
</evidence>
<dbReference type="EMBL" id="GL379917">
    <property type="protein sequence ID" value="EGT34981.1"/>
    <property type="molecule type" value="Genomic_DNA"/>
</dbReference>
<dbReference type="AlphaFoldDB" id="G0NNX4"/>
<dbReference type="FunCoup" id="G0NNX4">
    <property type="interactions" value="120"/>
</dbReference>
<dbReference type="CDD" id="cd07061">
    <property type="entry name" value="HP_HAP_like"/>
    <property type="match status" value="1"/>
</dbReference>
<organism evidence="3">
    <name type="scientific">Caenorhabditis brenneri</name>
    <name type="common">Nematode worm</name>
    <dbReference type="NCBI Taxonomy" id="135651"/>
    <lineage>
        <taxon>Eukaryota</taxon>
        <taxon>Metazoa</taxon>
        <taxon>Ecdysozoa</taxon>
        <taxon>Nematoda</taxon>
        <taxon>Chromadorea</taxon>
        <taxon>Rhabditida</taxon>
        <taxon>Rhabditina</taxon>
        <taxon>Rhabditomorpha</taxon>
        <taxon>Rhabditoidea</taxon>
        <taxon>Rhabditidae</taxon>
        <taxon>Peloderinae</taxon>
        <taxon>Caenorhabditis</taxon>
    </lineage>
</organism>
<dbReference type="PANTHER" id="PTHR11567">
    <property type="entry name" value="ACID PHOSPHATASE-RELATED"/>
    <property type="match status" value="1"/>
</dbReference>
<dbReference type="Pfam" id="PF00328">
    <property type="entry name" value="His_Phos_2"/>
    <property type="match status" value="1"/>
</dbReference>
<dbReference type="OrthoDB" id="258392at2759"/>
<dbReference type="InterPro" id="IPR050645">
    <property type="entry name" value="Histidine_acid_phosphatase"/>
</dbReference>
<reference evidence="3" key="1">
    <citation type="submission" date="2011-07" db="EMBL/GenBank/DDBJ databases">
        <authorList>
            <consortium name="Caenorhabditis brenneri Sequencing and Analysis Consortium"/>
            <person name="Wilson R.K."/>
        </authorList>
    </citation>
    <scope>NUCLEOTIDE SEQUENCE [LARGE SCALE GENOMIC DNA]</scope>
    <source>
        <strain evidence="3">PB2801</strain>
    </source>
</reference>
<dbReference type="Proteomes" id="UP000008068">
    <property type="component" value="Unassembled WGS sequence"/>
</dbReference>
<dbReference type="Gene3D" id="3.40.50.1240">
    <property type="entry name" value="Phosphoglycerate mutase-like"/>
    <property type="match status" value="1"/>
</dbReference>
<evidence type="ECO:0008006" key="4">
    <source>
        <dbReference type="Google" id="ProtNLM"/>
    </source>
</evidence>
<evidence type="ECO:0000256" key="1">
    <source>
        <dbReference type="ARBA" id="ARBA00005375"/>
    </source>
</evidence>
<name>G0NNX4_CAEBE</name>
<dbReference type="InterPro" id="IPR029033">
    <property type="entry name" value="His_PPase_superfam"/>
</dbReference>
<proteinExistence type="inferred from homology"/>